<sequence length="316" mass="35329">MTDISVSSQSSFSTAGAIRKQTPEMQHVIHEAIHLGERDLLTVHTWPELLKTETYRPRLLRKAAKRLAPTNERYAAIKEQMETDAEMVKAAGQWVVGRLPTHRHEFFAEASERGLASFRLGIGPECAARVAALKANSVYVYPGKWGTETVRDRDGSLIEKPIWLPDSYAPASNVKRVQTYLNEAIPSIIIGVMFGNGKNWGHRHKSSFKSSHPDHPNEPELPIPLVALTATALYAAINNWANGTLCKGRFTGDSFKDKYEEHVASLDDLKKRAPNNFHHVMHTLYKKVLPNEYNGHDSAEKRNSGPLTTIDLSSLD</sequence>
<dbReference type="Pfam" id="PF20149">
    <property type="entry name" value="DUF6532"/>
    <property type="match status" value="1"/>
</dbReference>
<dbReference type="EMBL" id="NHTK01000926">
    <property type="protein sequence ID" value="PPR04560.1"/>
    <property type="molecule type" value="Genomic_DNA"/>
</dbReference>
<dbReference type="InParanoid" id="A0A409YNE6"/>
<dbReference type="STRING" id="181874.A0A409YNE6"/>
<reference evidence="3 4" key="1">
    <citation type="journal article" date="2018" name="Evol. Lett.">
        <title>Horizontal gene cluster transfer increased hallucinogenic mushroom diversity.</title>
        <authorList>
            <person name="Reynolds H.T."/>
            <person name="Vijayakumar V."/>
            <person name="Gluck-Thaler E."/>
            <person name="Korotkin H.B."/>
            <person name="Matheny P.B."/>
            <person name="Slot J.C."/>
        </authorList>
    </citation>
    <scope>NUCLEOTIDE SEQUENCE [LARGE SCALE GENOMIC DNA]</scope>
    <source>
        <strain evidence="3 4">2629</strain>
    </source>
</reference>
<name>A0A409YNE6_9AGAR</name>
<organism evidence="3 4">
    <name type="scientific">Panaeolus cyanescens</name>
    <dbReference type="NCBI Taxonomy" id="181874"/>
    <lineage>
        <taxon>Eukaryota</taxon>
        <taxon>Fungi</taxon>
        <taxon>Dikarya</taxon>
        <taxon>Basidiomycota</taxon>
        <taxon>Agaricomycotina</taxon>
        <taxon>Agaricomycetes</taxon>
        <taxon>Agaricomycetidae</taxon>
        <taxon>Agaricales</taxon>
        <taxon>Agaricineae</taxon>
        <taxon>Galeropsidaceae</taxon>
        <taxon>Panaeolus</taxon>
    </lineage>
</organism>
<dbReference type="InterPro" id="IPR045341">
    <property type="entry name" value="DUF6532"/>
</dbReference>
<keyword evidence="4" id="KW-1185">Reference proteome</keyword>
<evidence type="ECO:0000259" key="2">
    <source>
        <dbReference type="Pfam" id="PF20149"/>
    </source>
</evidence>
<evidence type="ECO:0000313" key="3">
    <source>
        <dbReference type="EMBL" id="PPR04560.1"/>
    </source>
</evidence>
<dbReference type="Proteomes" id="UP000284842">
    <property type="component" value="Unassembled WGS sequence"/>
</dbReference>
<dbReference type="AlphaFoldDB" id="A0A409YNE6"/>
<proteinExistence type="predicted"/>
<gene>
    <name evidence="3" type="ORF">CVT24_012069</name>
</gene>
<comment type="caution">
    <text evidence="3">The sequence shown here is derived from an EMBL/GenBank/DDBJ whole genome shotgun (WGS) entry which is preliminary data.</text>
</comment>
<evidence type="ECO:0000256" key="1">
    <source>
        <dbReference type="SAM" id="MobiDB-lite"/>
    </source>
</evidence>
<dbReference type="OrthoDB" id="3225557at2759"/>
<feature type="region of interest" description="Disordered" evidence="1">
    <location>
        <begin position="295"/>
        <end position="316"/>
    </location>
</feature>
<evidence type="ECO:0000313" key="4">
    <source>
        <dbReference type="Proteomes" id="UP000284842"/>
    </source>
</evidence>
<protein>
    <recommendedName>
        <fullName evidence="2">DUF6532 domain-containing protein</fullName>
    </recommendedName>
</protein>
<feature type="domain" description="DUF6532" evidence="2">
    <location>
        <begin position="32"/>
        <end position="268"/>
    </location>
</feature>
<feature type="compositionally biased region" description="Polar residues" evidence="1">
    <location>
        <begin position="305"/>
        <end position="316"/>
    </location>
</feature>
<accession>A0A409YNE6</accession>